<dbReference type="GO" id="GO:0003677">
    <property type="term" value="F:DNA binding"/>
    <property type="evidence" value="ECO:0007669"/>
    <property type="project" value="InterPro"/>
</dbReference>
<dbReference type="AlphaFoldDB" id="A0A645DXU8"/>
<organism evidence="1">
    <name type="scientific">bioreactor metagenome</name>
    <dbReference type="NCBI Taxonomy" id="1076179"/>
    <lineage>
        <taxon>unclassified sequences</taxon>
        <taxon>metagenomes</taxon>
        <taxon>ecological metagenomes</taxon>
    </lineage>
</organism>
<comment type="caution">
    <text evidence="1">The sequence shown here is derived from an EMBL/GenBank/DDBJ whole genome shotgun (WGS) entry which is preliminary data.</text>
</comment>
<dbReference type="EMBL" id="VSSQ01041008">
    <property type="protein sequence ID" value="MPM94354.1"/>
    <property type="molecule type" value="Genomic_DNA"/>
</dbReference>
<evidence type="ECO:0000313" key="1">
    <source>
        <dbReference type="EMBL" id="MPM94354.1"/>
    </source>
</evidence>
<sequence length="122" mass="14206">MPRFIEEVFDESERFRRHNPEFADKIQKSVKSARDEMKAQYSLIVDDQRFVFAFPYVNYLKPICSPIDILMLVLIKSGLTSKEIAQVLSIQYSSVRARRSKIKDAITESGDIPEEQKKAMLF</sequence>
<dbReference type="SUPFAM" id="SSF46894">
    <property type="entry name" value="C-terminal effector domain of the bipartite response regulators"/>
    <property type="match status" value="1"/>
</dbReference>
<reference evidence="1" key="1">
    <citation type="submission" date="2019-08" db="EMBL/GenBank/DDBJ databases">
        <authorList>
            <person name="Kucharzyk K."/>
            <person name="Murdoch R.W."/>
            <person name="Higgins S."/>
            <person name="Loffler F."/>
        </authorList>
    </citation>
    <scope>NUCLEOTIDE SEQUENCE</scope>
</reference>
<gene>
    <name evidence="1" type="ORF">SDC9_141500</name>
</gene>
<name>A0A645DXU8_9ZZZZ</name>
<evidence type="ECO:0008006" key="2">
    <source>
        <dbReference type="Google" id="ProtNLM"/>
    </source>
</evidence>
<dbReference type="InterPro" id="IPR016032">
    <property type="entry name" value="Sig_transdc_resp-reg_C-effctor"/>
</dbReference>
<proteinExistence type="predicted"/>
<dbReference type="GO" id="GO:0006355">
    <property type="term" value="P:regulation of DNA-templated transcription"/>
    <property type="evidence" value="ECO:0007669"/>
    <property type="project" value="InterPro"/>
</dbReference>
<accession>A0A645DXU8</accession>
<protein>
    <recommendedName>
        <fullName evidence="2">HTH luxR-type domain-containing protein</fullName>
    </recommendedName>
</protein>